<dbReference type="PANTHER" id="PTHR10732:SF0">
    <property type="entry name" value="40S RIBOSOMAL PROTEIN S17"/>
    <property type="match status" value="1"/>
</dbReference>
<keyword evidence="2" id="KW-0689">Ribosomal protein</keyword>
<evidence type="ECO:0000256" key="1">
    <source>
        <dbReference type="ARBA" id="ARBA00010444"/>
    </source>
</evidence>
<dbReference type="STRING" id="3916.A0A1S3UKK8"/>
<dbReference type="GO" id="GO:1990904">
    <property type="term" value="C:ribonucleoprotein complex"/>
    <property type="evidence" value="ECO:0007669"/>
    <property type="project" value="UniProtKB-KW"/>
</dbReference>
<gene>
    <name evidence="5" type="primary">LOC106766238</name>
</gene>
<name>A0A1S3UKK8_VIGRR</name>
<dbReference type="InterPro" id="IPR001210">
    <property type="entry name" value="Ribosomal_eS17"/>
</dbReference>
<reference evidence="4" key="1">
    <citation type="journal article" date="2014" name="Nat. Commun.">
        <title>Genome sequence of mungbean and insights into evolution within Vigna species.</title>
        <authorList>
            <person name="Kang Y.J."/>
            <person name="Kim S.K."/>
            <person name="Kim M.Y."/>
            <person name="Lestari P."/>
            <person name="Kim K.H."/>
            <person name="Ha B.K."/>
            <person name="Jun T.H."/>
            <person name="Hwang W.J."/>
            <person name="Lee T."/>
            <person name="Lee J."/>
            <person name="Shim S."/>
            <person name="Yoon M.Y."/>
            <person name="Jang Y.E."/>
            <person name="Han K.S."/>
            <person name="Taeprayoon P."/>
            <person name="Yoon N."/>
            <person name="Somta P."/>
            <person name="Tanya P."/>
            <person name="Kim K.S."/>
            <person name="Gwag J.G."/>
            <person name="Moon J.K."/>
            <person name="Lee Y.H."/>
            <person name="Park B.S."/>
            <person name="Bombarely A."/>
            <person name="Doyle J.J."/>
            <person name="Jackson S.A."/>
            <person name="Schafleitner R."/>
            <person name="Srinives P."/>
            <person name="Varshney R.K."/>
            <person name="Lee S.H."/>
        </authorList>
    </citation>
    <scope>NUCLEOTIDE SEQUENCE [LARGE SCALE GENOMIC DNA]</scope>
    <source>
        <strain evidence="4">cv. VC1973A</strain>
    </source>
</reference>
<dbReference type="AlphaFoldDB" id="A0A1S3UKK8"/>
<dbReference type="KEGG" id="vra:106766238"/>
<keyword evidence="3" id="KW-0687">Ribonucleoprotein</keyword>
<evidence type="ECO:0000256" key="3">
    <source>
        <dbReference type="ARBA" id="ARBA00023274"/>
    </source>
</evidence>
<proteinExistence type="inferred from homology"/>
<dbReference type="RefSeq" id="XP_014506469.1">
    <property type="nucleotide sequence ID" value="XM_014650983.1"/>
</dbReference>
<dbReference type="GO" id="GO:0005840">
    <property type="term" value="C:ribosome"/>
    <property type="evidence" value="ECO:0007669"/>
    <property type="project" value="UniProtKB-KW"/>
</dbReference>
<dbReference type="Gene3D" id="1.10.60.20">
    <property type="entry name" value="Ribosomal protein S17e-like"/>
    <property type="match status" value="1"/>
</dbReference>
<comment type="similarity">
    <text evidence="1">Belongs to the eukaryotic ribosomal protein eS17 family.</text>
</comment>
<accession>A0A1S3UKK8</accession>
<dbReference type="SUPFAM" id="SSF116820">
    <property type="entry name" value="Rps17e-like"/>
    <property type="match status" value="1"/>
</dbReference>
<organism evidence="4 5">
    <name type="scientific">Vigna radiata var. radiata</name>
    <name type="common">Mung bean</name>
    <name type="synonym">Phaseolus aureus</name>
    <dbReference type="NCBI Taxonomy" id="3916"/>
    <lineage>
        <taxon>Eukaryota</taxon>
        <taxon>Viridiplantae</taxon>
        <taxon>Streptophyta</taxon>
        <taxon>Embryophyta</taxon>
        <taxon>Tracheophyta</taxon>
        <taxon>Spermatophyta</taxon>
        <taxon>Magnoliopsida</taxon>
        <taxon>eudicotyledons</taxon>
        <taxon>Gunneridae</taxon>
        <taxon>Pentapetalae</taxon>
        <taxon>rosids</taxon>
        <taxon>fabids</taxon>
        <taxon>Fabales</taxon>
        <taxon>Fabaceae</taxon>
        <taxon>Papilionoideae</taxon>
        <taxon>50 kb inversion clade</taxon>
        <taxon>NPAAA clade</taxon>
        <taxon>indigoferoid/millettioid clade</taxon>
        <taxon>Phaseoleae</taxon>
        <taxon>Vigna</taxon>
    </lineage>
</organism>
<sequence>MTLGFHINKKLLEEVTIIPSERLRNKIIGFSTHPMKYIQKGVVHGISLKLQEEEHDQRMGFVSKVSTINNDHIDVDKETLEMLHSLGISDIPNIAKLDPVIFQPSFLFTRRY</sequence>
<dbReference type="Pfam" id="PF00833">
    <property type="entry name" value="Ribosomal_S17e"/>
    <property type="match status" value="1"/>
</dbReference>
<keyword evidence="4" id="KW-1185">Reference proteome</keyword>
<dbReference type="InterPro" id="IPR036401">
    <property type="entry name" value="Ribosomal_eS17_sf"/>
</dbReference>
<reference evidence="5" key="2">
    <citation type="submission" date="2025-08" db="UniProtKB">
        <authorList>
            <consortium name="RefSeq"/>
        </authorList>
    </citation>
    <scope>IDENTIFICATION</scope>
    <source>
        <tissue evidence="5">Leaf</tissue>
    </source>
</reference>
<dbReference type="GO" id="GO:0006412">
    <property type="term" value="P:translation"/>
    <property type="evidence" value="ECO:0007669"/>
    <property type="project" value="InterPro"/>
</dbReference>
<dbReference type="PANTHER" id="PTHR10732">
    <property type="entry name" value="40S RIBOSOMAL PROTEIN S17"/>
    <property type="match status" value="1"/>
</dbReference>
<dbReference type="GeneID" id="106766238"/>
<evidence type="ECO:0000313" key="5">
    <source>
        <dbReference type="RefSeq" id="XP_014506469.1"/>
    </source>
</evidence>
<evidence type="ECO:0000256" key="2">
    <source>
        <dbReference type="ARBA" id="ARBA00022980"/>
    </source>
</evidence>
<evidence type="ECO:0000313" key="4">
    <source>
        <dbReference type="Proteomes" id="UP000087766"/>
    </source>
</evidence>
<dbReference type="GO" id="GO:0003735">
    <property type="term" value="F:structural constituent of ribosome"/>
    <property type="evidence" value="ECO:0007669"/>
    <property type="project" value="InterPro"/>
</dbReference>
<dbReference type="OrthoDB" id="1727351at2759"/>
<dbReference type="Proteomes" id="UP000087766">
    <property type="component" value="Chromosome 7"/>
</dbReference>
<protein>
    <submittedName>
        <fullName evidence="5">40S ribosomal protein S17-4-like</fullName>
    </submittedName>
</protein>